<keyword evidence="3" id="KW-1185">Reference proteome</keyword>
<evidence type="ECO:0000313" key="3">
    <source>
        <dbReference type="Proteomes" id="UP000192140"/>
    </source>
</evidence>
<comment type="caution">
    <text evidence="2">The sequence shown here is derived from an EMBL/GenBank/DDBJ whole genome shotgun (WGS) entry which is preliminary data.</text>
</comment>
<proteinExistence type="predicted"/>
<feature type="region of interest" description="Disordered" evidence="1">
    <location>
        <begin position="30"/>
        <end position="49"/>
    </location>
</feature>
<evidence type="ECO:0000313" key="2">
    <source>
        <dbReference type="EMBL" id="CVI55306.1"/>
    </source>
</evidence>
<accession>A0A1S7TL27</accession>
<gene>
    <name evidence="2" type="ORF">AGR7A_Cc200142</name>
</gene>
<sequence length="49" mass="5238">MVNDFYLLSPPIGPNLPASTSPIHRIGKEQTDGNRVLSPQTNELSAGFG</sequence>
<reference evidence="2" key="1">
    <citation type="submission" date="2016-01" db="EMBL/GenBank/DDBJ databases">
        <authorList>
            <person name="Regsiter A."/>
            <person name="william w."/>
        </authorList>
    </citation>
    <scope>NUCLEOTIDE SEQUENCE</scope>
    <source>
        <strain evidence="2">NCPPB 1641</strain>
    </source>
</reference>
<protein>
    <submittedName>
        <fullName evidence="2">Uncharacterized protein</fullName>
    </submittedName>
</protein>
<dbReference type="EMBL" id="FCNP01000013">
    <property type="protein sequence ID" value="CVI55306.1"/>
    <property type="molecule type" value="Genomic_DNA"/>
</dbReference>
<organism evidence="2 3">
    <name type="scientific">Agrobacterium deltaense NCPPB 1641</name>
    <dbReference type="NCBI Taxonomy" id="1183425"/>
    <lineage>
        <taxon>Bacteria</taxon>
        <taxon>Pseudomonadati</taxon>
        <taxon>Pseudomonadota</taxon>
        <taxon>Alphaproteobacteria</taxon>
        <taxon>Hyphomicrobiales</taxon>
        <taxon>Rhizobiaceae</taxon>
        <taxon>Rhizobium/Agrobacterium group</taxon>
        <taxon>Agrobacterium</taxon>
    </lineage>
</organism>
<dbReference type="Proteomes" id="UP000192140">
    <property type="component" value="Unassembled WGS sequence"/>
</dbReference>
<dbReference type="AlphaFoldDB" id="A0A1S7TL27"/>
<evidence type="ECO:0000256" key="1">
    <source>
        <dbReference type="SAM" id="MobiDB-lite"/>
    </source>
</evidence>
<name>A0A1S7TL27_9HYPH</name>
<feature type="compositionally biased region" description="Polar residues" evidence="1">
    <location>
        <begin position="37"/>
        <end position="49"/>
    </location>
</feature>